<organism evidence="12">
    <name type="scientific">Capitella teleta</name>
    <name type="common">Polychaete worm</name>
    <dbReference type="NCBI Taxonomy" id="283909"/>
    <lineage>
        <taxon>Eukaryota</taxon>
        <taxon>Metazoa</taxon>
        <taxon>Spiralia</taxon>
        <taxon>Lophotrochozoa</taxon>
        <taxon>Annelida</taxon>
        <taxon>Polychaeta</taxon>
        <taxon>Sedentaria</taxon>
        <taxon>Scolecida</taxon>
        <taxon>Capitellidae</taxon>
        <taxon>Capitella</taxon>
    </lineage>
</organism>
<dbReference type="OMA" id="NELTQIM"/>
<evidence type="ECO:0000313" key="13">
    <source>
        <dbReference type="EnsemblMetazoa" id="CapteP120786"/>
    </source>
</evidence>
<evidence type="ECO:0000256" key="4">
    <source>
        <dbReference type="ARBA" id="ARBA00022692"/>
    </source>
</evidence>
<dbReference type="STRING" id="283909.R7U114"/>
<keyword evidence="6 10" id="KW-1133">Transmembrane helix</keyword>
<keyword evidence="14" id="KW-1185">Reference proteome</keyword>
<keyword evidence="7" id="KW-0333">Golgi apparatus</keyword>
<dbReference type="PROSITE" id="PS50192">
    <property type="entry name" value="T_SNARE"/>
    <property type="match status" value="1"/>
</dbReference>
<dbReference type="PANTHER" id="PTHR19957">
    <property type="entry name" value="SYNTAXIN"/>
    <property type="match status" value="1"/>
</dbReference>
<evidence type="ECO:0000256" key="7">
    <source>
        <dbReference type="ARBA" id="ARBA00023034"/>
    </source>
</evidence>
<dbReference type="CDD" id="cd15845">
    <property type="entry name" value="SNARE_syntaxin16"/>
    <property type="match status" value="1"/>
</dbReference>
<dbReference type="GO" id="GO:0000149">
    <property type="term" value="F:SNARE binding"/>
    <property type="evidence" value="ECO:0007669"/>
    <property type="project" value="TreeGrafter"/>
</dbReference>
<evidence type="ECO:0000313" key="12">
    <source>
        <dbReference type="EMBL" id="ELT96875.1"/>
    </source>
</evidence>
<comment type="similarity">
    <text evidence="2">Belongs to the syntaxin family.</text>
</comment>
<evidence type="ECO:0000259" key="11">
    <source>
        <dbReference type="PROSITE" id="PS50192"/>
    </source>
</evidence>
<dbReference type="GO" id="GO:0031201">
    <property type="term" value="C:SNARE complex"/>
    <property type="evidence" value="ECO:0007669"/>
    <property type="project" value="TreeGrafter"/>
</dbReference>
<keyword evidence="9 10" id="KW-0472">Membrane</keyword>
<evidence type="ECO:0000256" key="2">
    <source>
        <dbReference type="ARBA" id="ARBA00009063"/>
    </source>
</evidence>
<dbReference type="PANTHER" id="PTHR19957:SF83">
    <property type="entry name" value="SYNTAXIN-16"/>
    <property type="match status" value="1"/>
</dbReference>
<evidence type="ECO:0000256" key="10">
    <source>
        <dbReference type="SAM" id="Phobius"/>
    </source>
</evidence>
<comment type="subcellular location">
    <subcellularLocation>
        <location evidence="1">Golgi apparatus membrane</location>
        <topology evidence="1">Single-pass type IV membrane protein</topology>
    </subcellularLocation>
</comment>
<dbReference type="HOGENOM" id="CLU_038177_4_0_1"/>
<dbReference type="GO" id="GO:0006906">
    <property type="term" value="P:vesicle fusion"/>
    <property type="evidence" value="ECO:0007669"/>
    <property type="project" value="TreeGrafter"/>
</dbReference>
<protein>
    <recommendedName>
        <fullName evidence="11">t-SNARE coiled-coil homology domain-containing protein</fullName>
    </recommendedName>
</protein>
<dbReference type="Gene3D" id="1.20.58.70">
    <property type="match status" value="1"/>
</dbReference>
<dbReference type="EnsemblMetazoa" id="CapteT120786">
    <property type="protein sequence ID" value="CapteP120786"/>
    <property type="gene ID" value="CapteG120786"/>
</dbReference>
<reference evidence="14" key="1">
    <citation type="submission" date="2012-12" db="EMBL/GenBank/DDBJ databases">
        <authorList>
            <person name="Hellsten U."/>
            <person name="Grimwood J."/>
            <person name="Chapman J.A."/>
            <person name="Shapiro H."/>
            <person name="Aerts A."/>
            <person name="Otillar R.P."/>
            <person name="Terry A.Y."/>
            <person name="Boore J.L."/>
            <person name="Simakov O."/>
            <person name="Marletaz F."/>
            <person name="Cho S.-J."/>
            <person name="Edsinger-Gonzales E."/>
            <person name="Havlak P."/>
            <person name="Kuo D.-H."/>
            <person name="Larsson T."/>
            <person name="Lv J."/>
            <person name="Arendt D."/>
            <person name="Savage R."/>
            <person name="Osoegawa K."/>
            <person name="de Jong P."/>
            <person name="Lindberg D.R."/>
            <person name="Seaver E.C."/>
            <person name="Weisblat D.A."/>
            <person name="Putnam N.H."/>
            <person name="Grigoriev I.V."/>
            <person name="Rokhsar D.S."/>
        </authorList>
    </citation>
    <scope>NUCLEOTIDE SEQUENCE</scope>
    <source>
        <strain evidence="14">I ESC-2004</strain>
    </source>
</reference>
<dbReference type="GO" id="GO:0006886">
    <property type="term" value="P:intracellular protein transport"/>
    <property type="evidence" value="ECO:0007669"/>
    <property type="project" value="InterPro"/>
</dbReference>
<dbReference type="EMBL" id="AMQN01000260">
    <property type="status" value="NOT_ANNOTATED_CDS"/>
    <property type="molecule type" value="Genomic_DNA"/>
</dbReference>
<keyword evidence="4 10" id="KW-0812">Transmembrane</keyword>
<evidence type="ECO:0000256" key="8">
    <source>
        <dbReference type="ARBA" id="ARBA00023054"/>
    </source>
</evidence>
<reference evidence="13" key="3">
    <citation type="submission" date="2015-06" db="UniProtKB">
        <authorList>
            <consortium name="EnsemblMetazoa"/>
        </authorList>
    </citation>
    <scope>IDENTIFICATION</scope>
</reference>
<dbReference type="OrthoDB" id="10251371at2759"/>
<dbReference type="InterPro" id="IPR045242">
    <property type="entry name" value="Syntaxin"/>
</dbReference>
<feature type="non-terminal residue" evidence="12">
    <location>
        <position position="1"/>
    </location>
</feature>
<dbReference type="PROSITE" id="PS00914">
    <property type="entry name" value="SYNTAXIN"/>
    <property type="match status" value="1"/>
</dbReference>
<proteinExistence type="inferred from homology"/>
<evidence type="ECO:0000313" key="14">
    <source>
        <dbReference type="Proteomes" id="UP000014760"/>
    </source>
</evidence>
<dbReference type="AlphaFoldDB" id="R7U114"/>
<dbReference type="InterPro" id="IPR006012">
    <property type="entry name" value="Syntaxin/epimorphin_CS"/>
</dbReference>
<name>R7U114_CAPTE</name>
<evidence type="ECO:0000256" key="5">
    <source>
        <dbReference type="ARBA" id="ARBA00022927"/>
    </source>
</evidence>
<dbReference type="SUPFAM" id="SSF47661">
    <property type="entry name" value="t-snare proteins"/>
    <property type="match status" value="1"/>
</dbReference>
<dbReference type="InterPro" id="IPR010989">
    <property type="entry name" value="SNARE"/>
</dbReference>
<dbReference type="FunCoup" id="R7U114">
    <property type="interactions" value="1798"/>
</dbReference>
<keyword evidence="8" id="KW-0175">Coiled coil</keyword>
<evidence type="ECO:0000256" key="6">
    <source>
        <dbReference type="ARBA" id="ARBA00022989"/>
    </source>
</evidence>
<keyword evidence="5" id="KW-0653">Protein transport</keyword>
<reference evidence="12 14" key="2">
    <citation type="journal article" date="2013" name="Nature">
        <title>Insights into bilaterian evolution from three spiralian genomes.</title>
        <authorList>
            <person name="Simakov O."/>
            <person name="Marletaz F."/>
            <person name="Cho S.J."/>
            <person name="Edsinger-Gonzales E."/>
            <person name="Havlak P."/>
            <person name="Hellsten U."/>
            <person name="Kuo D.H."/>
            <person name="Larsson T."/>
            <person name="Lv J."/>
            <person name="Arendt D."/>
            <person name="Savage R."/>
            <person name="Osoegawa K."/>
            <person name="de Jong P."/>
            <person name="Grimwood J."/>
            <person name="Chapman J.A."/>
            <person name="Shapiro H."/>
            <person name="Aerts A."/>
            <person name="Otillar R.P."/>
            <person name="Terry A.Y."/>
            <person name="Boore J.L."/>
            <person name="Grigoriev I.V."/>
            <person name="Lindberg D.R."/>
            <person name="Seaver E.C."/>
            <person name="Weisblat D.A."/>
            <person name="Putnam N.H."/>
            <person name="Rokhsar D.S."/>
        </authorList>
    </citation>
    <scope>NUCLEOTIDE SEQUENCE</scope>
    <source>
        <strain evidence="12 14">I ESC-2004</strain>
    </source>
</reference>
<dbReference type="GO" id="GO:0000139">
    <property type="term" value="C:Golgi membrane"/>
    <property type="evidence" value="ECO:0007669"/>
    <property type="project" value="UniProtKB-SubCell"/>
</dbReference>
<sequence length="197" mass="23080">QMFMRCQRLLQQINVRSRGGSSQEIKLTANIASSIARALQEMSTTFRQAQSTYLKKLKMREERSKQFFDTDLLPADCYIPDETDEMYDRGFTSQQMLQVEDNSQFVKERDKEIHKIVQSIHDLNEIFKDLASMIVDQGSILDRIDYNIEQTGTRVEEGLKQLQKAEKYQKKNRKMLVIMVLFIIIIIMIILLLAFKS</sequence>
<dbReference type="Pfam" id="PF05739">
    <property type="entry name" value="SNARE"/>
    <property type="match status" value="1"/>
</dbReference>
<evidence type="ECO:0000256" key="9">
    <source>
        <dbReference type="ARBA" id="ARBA00023136"/>
    </source>
</evidence>
<feature type="transmembrane region" description="Helical" evidence="10">
    <location>
        <begin position="176"/>
        <end position="195"/>
    </location>
</feature>
<accession>R7U114</accession>
<gene>
    <name evidence="12" type="ORF">CAPTEDRAFT_120786</name>
</gene>
<dbReference type="InterPro" id="IPR000727">
    <property type="entry name" value="T_SNARE_dom"/>
</dbReference>
<feature type="domain" description="T-SNARE coiled-coil homology" evidence="11">
    <location>
        <begin position="103"/>
        <end position="165"/>
    </location>
</feature>
<dbReference type="GO" id="GO:0005484">
    <property type="term" value="F:SNAP receptor activity"/>
    <property type="evidence" value="ECO:0007669"/>
    <property type="project" value="InterPro"/>
</dbReference>
<dbReference type="Proteomes" id="UP000014760">
    <property type="component" value="Unassembled WGS sequence"/>
</dbReference>
<evidence type="ECO:0000256" key="1">
    <source>
        <dbReference type="ARBA" id="ARBA00004409"/>
    </source>
</evidence>
<keyword evidence="3" id="KW-0813">Transport</keyword>
<dbReference type="EMBL" id="KB308724">
    <property type="protein sequence ID" value="ELT96875.1"/>
    <property type="molecule type" value="Genomic_DNA"/>
</dbReference>
<dbReference type="GO" id="GO:0048278">
    <property type="term" value="P:vesicle docking"/>
    <property type="evidence" value="ECO:0007669"/>
    <property type="project" value="TreeGrafter"/>
</dbReference>
<evidence type="ECO:0000256" key="3">
    <source>
        <dbReference type="ARBA" id="ARBA00022448"/>
    </source>
</evidence>
<dbReference type="SMART" id="SM00397">
    <property type="entry name" value="t_SNARE"/>
    <property type="match status" value="1"/>
</dbReference>